<feature type="transmembrane region" description="Helical" evidence="6">
    <location>
        <begin position="158"/>
        <end position="179"/>
    </location>
</feature>
<feature type="transmembrane region" description="Helical" evidence="6">
    <location>
        <begin position="327"/>
        <end position="349"/>
    </location>
</feature>
<evidence type="ECO:0000256" key="3">
    <source>
        <dbReference type="ARBA" id="ARBA00022692"/>
    </source>
</evidence>
<proteinExistence type="predicted"/>
<evidence type="ECO:0000256" key="2">
    <source>
        <dbReference type="ARBA" id="ARBA00022448"/>
    </source>
</evidence>
<protein>
    <submittedName>
        <fullName evidence="7">MFS transporter</fullName>
    </submittedName>
</protein>
<keyword evidence="4 6" id="KW-1133">Transmembrane helix</keyword>
<dbReference type="Pfam" id="PF11700">
    <property type="entry name" value="ATG22"/>
    <property type="match status" value="1"/>
</dbReference>
<evidence type="ECO:0000313" key="7">
    <source>
        <dbReference type="EMBL" id="PQM26523.1"/>
    </source>
</evidence>
<reference evidence="8" key="1">
    <citation type="submission" date="2017-11" db="EMBL/GenBank/DDBJ databases">
        <title>The complete genome sequence of Sphingopyxis pomeranensis sp. nov. strain WS5A3p.</title>
        <authorList>
            <person name="Kaminski M.A."/>
        </authorList>
    </citation>
    <scope>NUCLEOTIDE SEQUENCE [LARGE SCALE GENOMIC DNA]</scope>
    <source>
        <strain evidence="8">WS5A3p</strain>
    </source>
</reference>
<keyword evidence="3 6" id="KW-0812">Transmembrane</keyword>
<evidence type="ECO:0000256" key="6">
    <source>
        <dbReference type="SAM" id="Phobius"/>
    </source>
</evidence>
<keyword evidence="5 6" id="KW-0472">Membrane</keyword>
<name>A0A2S8B2G0_9SPHN</name>
<accession>A0A2S8B2G0</accession>
<dbReference type="PANTHER" id="PTHR23519:SF1">
    <property type="entry name" value="AUTOPHAGY-RELATED PROTEIN 22"/>
    <property type="match status" value="1"/>
</dbReference>
<dbReference type="RefSeq" id="WP_105999897.1">
    <property type="nucleotide sequence ID" value="NZ_CM009578.1"/>
</dbReference>
<feature type="transmembrane region" description="Helical" evidence="6">
    <location>
        <begin position="369"/>
        <end position="387"/>
    </location>
</feature>
<feature type="transmembrane region" description="Helical" evidence="6">
    <location>
        <begin position="34"/>
        <end position="53"/>
    </location>
</feature>
<dbReference type="AlphaFoldDB" id="A0A2S8B2G0"/>
<dbReference type="OrthoDB" id="9768783at2"/>
<keyword evidence="2" id="KW-0813">Transport</keyword>
<dbReference type="PANTHER" id="PTHR23519">
    <property type="entry name" value="AUTOPHAGY-RELATED PROTEIN 22"/>
    <property type="match status" value="1"/>
</dbReference>
<dbReference type="SUPFAM" id="SSF103473">
    <property type="entry name" value="MFS general substrate transporter"/>
    <property type="match status" value="1"/>
</dbReference>
<sequence length="460" mass="47631">MAAVAPTGTFDAPAGKLPASARAWALYEGGRMPYVLLIKVYIFIPYLATVLVGDPVAGQSLVAKLGMGYGLLAALTAPLLGAAMDRIGPRKPLLGAMTAVLIACCASLWWATPDGLGLAATCAIIFVAGLMFAYTEVLHNSLLPFAAPRAQTSATSGLGLALGSAISVLLLAFILWGFALPAKMTAAWLPAAPLFGLSAAAHEPERIVGPITGFIFACGALPLFLVGRDAPRGIGGGVGDSFRQLKATIRTLPSHQPMAVFLLSRMTYTDGLTAILLYTGIYAAGVMGWGALELTMLAILVSCFLAVGGLVGARLDRAFGPRRAIQVELAIVIAGQMLLIGLAPDRLFYLPYAAEPLWNGPMFTTLPEIAFVAVACFNAIGTCGCYASSRSMLTSLATPETVGSWFGLYALSGSVTIWLGSALVGAVTAIWSSQQAGFAALIALLIAGAIGMAFVKEPAR</sequence>
<organism evidence="7 8">
    <name type="scientific">Sphingopyxis lindanitolerans</name>
    <dbReference type="NCBI Taxonomy" id="2054227"/>
    <lineage>
        <taxon>Bacteria</taxon>
        <taxon>Pseudomonadati</taxon>
        <taxon>Pseudomonadota</taxon>
        <taxon>Alphaproteobacteria</taxon>
        <taxon>Sphingomonadales</taxon>
        <taxon>Sphingomonadaceae</taxon>
        <taxon>Sphingopyxis</taxon>
    </lineage>
</organism>
<dbReference type="InterPro" id="IPR050495">
    <property type="entry name" value="ATG22/LtaA_families"/>
</dbReference>
<feature type="transmembrane region" description="Helical" evidence="6">
    <location>
        <begin position="271"/>
        <end position="290"/>
    </location>
</feature>
<evidence type="ECO:0000256" key="4">
    <source>
        <dbReference type="ARBA" id="ARBA00022989"/>
    </source>
</evidence>
<feature type="transmembrane region" description="Helical" evidence="6">
    <location>
        <begin position="207"/>
        <end position="226"/>
    </location>
</feature>
<gene>
    <name evidence="7" type="ORF">CVO77_15995</name>
</gene>
<feature type="transmembrane region" description="Helical" evidence="6">
    <location>
        <begin position="93"/>
        <end position="111"/>
    </location>
</feature>
<keyword evidence="8" id="KW-1185">Reference proteome</keyword>
<dbReference type="GO" id="GO:0012505">
    <property type="term" value="C:endomembrane system"/>
    <property type="evidence" value="ECO:0007669"/>
    <property type="project" value="UniProtKB-SubCell"/>
</dbReference>
<comment type="caution">
    <text evidence="7">The sequence shown here is derived from an EMBL/GenBank/DDBJ whole genome shotgun (WGS) entry which is preliminary data.</text>
</comment>
<dbReference type="InterPro" id="IPR036259">
    <property type="entry name" value="MFS_trans_sf"/>
</dbReference>
<dbReference type="Gene3D" id="1.20.1250.20">
    <property type="entry name" value="MFS general substrate transporter like domains"/>
    <property type="match status" value="1"/>
</dbReference>
<evidence type="ECO:0000256" key="5">
    <source>
        <dbReference type="ARBA" id="ARBA00023136"/>
    </source>
</evidence>
<feature type="transmembrane region" description="Helical" evidence="6">
    <location>
        <begin position="296"/>
        <end position="315"/>
    </location>
</feature>
<dbReference type="InterPro" id="IPR024671">
    <property type="entry name" value="Atg22-like"/>
</dbReference>
<dbReference type="EMBL" id="PHFW01000003">
    <property type="protein sequence ID" value="PQM26523.1"/>
    <property type="molecule type" value="Genomic_DNA"/>
</dbReference>
<feature type="transmembrane region" description="Helical" evidence="6">
    <location>
        <begin position="408"/>
        <end position="431"/>
    </location>
</feature>
<evidence type="ECO:0000256" key="1">
    <source>
        <dbReference type="ARBA" id="ARBA00004127"/>
    </source>
</evidence>
<comment type="subcellular location">
    <subcellularLocation>
        <location evidence="1">Endomembrane system</location>
        <topology evidence="1">Multi-pass membrane protein</topology>
    </subcellularLocation>
</comment>
<feature type="transmembrane region" description="Helical" evidence="6">
    <location>
        <begin position="65"/>
        <end position="84"/>
    </location>
</feature>
<feature type="transmembrane region" description="Helical" evidence="6">
    <location>
        <begin position="117"/>
        <end position="137"/>
    </location>
</feature>
<dbReference type="Proteomes" id="UP000238954">
    <property type="component" value="Chromosome"/>
</dbReference>
<feature type="transmembrane region" description="Helical" evidence="6">
    <location>
        <begin position="437"/>
        <end position="455"/>
    </location>
</feature>
<evidence type="ECO:0000313" key="8">
    <source>
        <dbReference type="Proteomes" id="UP000238954"/>
    </source>
</evidence>